<protein>
    <submittedName>
        <fullName evidence="2">Helix-turn-helix transcriptional regulator</fullName>
    </submittedName>
</protein>
<dbReference type="InterPro" id="IPR043917">
    <property type="entry name" value="DUF5753"/>
</dbReference>
<dbReference type="InterPro" id="IPR010982">
    <property type="entry name" value="Lambda_DNA-bd_dom_sf"/>
</dbReference>
<sequence>MVNIKEIDPASGPWAPFAVQLRNSRRAKGLKQYQLARKCGVSASYVSFVELARRPPSEKFATKADEVLETGGTLMLMWWQHKHTALVPGFPEYANYENSAEKIKLFEVNVIHGLLQTKAYATAWEHGNIKRGTATPEQAEERISYLLTRQQTLHRTPPPIVHAVLDESCLRRTIGDREVMVEQLLHLEQLAGRPGFFIQVAPYTLGAGRPFTRAVTMLEMPGRKMLAYCETEQRGYLDRDTESIASLARDYDQLLVEAMNQADSVAMIRSVRRDLEWMST</sequence>
<accession>A0ABY7QE77</accession>
<dbReference type="PROSITE" id="PS50943">
    <property type="entry name" value="HTH_CROC1"/>
    <property type="match status" value="1"/>
</dbReference>
<dbReference type="Pfam" id="PF19054">
    <property type="entry name" value="DUF5753"/>
    <property type="match status" value="1"/>
</dbReference>
<reference evidence="3" key="1">
    <citation type="submission" date="2022-12" db="EMBL/GenBank/DDBJ databases">
        <authorList>
            <person name="Mo P."/>
        </authorList>
    </citation>
    <scope>NUCLEOTIDE SEQUENCE [LARGE SCALE GENOMIC DNA]</scope>
    <source>
        <strain evidence="3">HUAS 3-15</strain>
    </source>
</reference>
<organism evidence="2 3">
    <name type="scientific">Kitasatospora cathayae</name>
    <dbReference type="NCBI Taxonomy" id="3004092"/>
    <lineage>
        <taxon>Bacteria</taxon>
        <taxon>Bacillati</taxon>
        <taxon>Actinomycetota</taxon>
        <taxon>Actinomycetes</taxon>
        <taxon>Kitasatosporales</taxon>
        <taxon>Streptomycetaceae</taxon>
        <taxon>Kitasatospora</taxon>
    </lineage>
</organism>
<proteinExistence type="predicted"/>
<dbReference type="SMART" id="SM00530">
    <property type="entry name" value="HTH_XRE"/>
    <property type="match status" value="1"/>
</dbReference>
<name>A0ABY7QE77_9ACTN</name>
<evidence type="ECO:0000313" key="2">
    <source>
        <dbReference type="EMBL" id="WBP91065.1"/>
    </source>
</evidence>
<dbReference type="Proteomes" id="UP001212821">
    <property type="component" value="Chromosome"/>
</dbReference>
<dbReference type="CDD" id="cd00093">
    <property type="entry name" value="HTH_XRE"/>
    <property type="match status" value="1"/>
</dbReference>
<dbReference type="SUPFAM" id="SSF47413">
    <property type="entry name" value="lambda repressor-like DNA-binding domains"/>
    <property type="match status" value="1"/>
</dbReference>
<dbReference type="InterPro" id="IPR001387">
    <property type="entry name" value="Cro/C1-type_HTH"/>
</dbReference>
<dbReference type="Gene3D" id="1.10.260.40">
    <property type="entry name" value="lambda repressor-like DNA-binding domains"/>
    <property type="match status" value="1"/>
</dbReference>
<evidence type="ECO:0000259" key="1">
    <source>
        <dbReference type="PROSITE" id="PS50943"/>
    </source>
</evidence>
<dbReference type="Pfam" id="PF13560">
    <property type="entry name" value="HTH_31"/>
    <property type="match status" value="1"/>
</dbReference>
<keyword evidence="3" id="KW-1185">Reference proteome</keyword>
<dbReference type="RefSeq" id="WP_270150220.1">
    <property type="nucleotide sequence ID" value="NZ_CP115450.1"/>
</dbReference>
<gene>
    <name evidence="2" type="ORF">O1G21_37815</name>
</gene>
<feature type="domain" description="HTH cro/C1-type" evidence="1">
    <location>
        <begin position="21"/>
        <end position="74"/>
    </location>
</feature>
<evidence type="ECO:0000313" key="3">
    <source>
        <dbReference type="Proteomes" id="UP001212821"/>
    </source>
</evidence>
<dbReference type="EMBL" id="CP115450">
    <property type="protein sequence ID" value="WBP91065.1"/>
    <property type="molecule type" value="Genomic_DNA"/>
</dbReference>